<evidence type="ECO:0000313" key="2">
    <source>
        <dbReference type="Proteomes" id="UP000186777"/>
    </source>
</evidence>
<sequence length="895" mass="100896">MDENQHLSEEWLFGKTSFKVETVVADPVEVNNRIDVAASSSVKEIFGHEIKIDPEDLYGYGRAYQSPINAKYNDFTVLDCTAGGGSIPFEALRLGCNVIANDLNPVASAIEKATLEYPAVYGKELIEHISKYGSLLESTVNKKLENYYHFEDGEIDIQGLLYHRTVTCPHCGERAPLLNAYALQKKADGWMVIPRIDGVKGHRKVHFEPVRLVKGKGPNGENPEDGSVKRGVGTCLHCGQIIDSEEIKRQAQGVSEYGTWSDDLYCVVAKRLVPKLDKQGKTMVIKTGHLKGQVKMAEELYFREPVEADFAALERAEQALKDNWERWEDMNLIPTERVPEGNDARPQMYGSYRWCDMFTPRQLLAHLTGMETLQDLIPKLEQELGEEKGHAVAHYLQYMLDKGIDYNSRQTRWHYSRGVAIGTFGRHDFSLKWSFTEMIYSGINSGLVWGKNQVLDAYTGLCELLCDDRNTNIKIINGSASSLDLKSNSVDVICLDPPYYNNVQYAELSDYFYVWQKRTFRDIYPDWFSRRLTNKDDEAVANPVRDGSAKEADKVYEERMSEIFAECRRVIKDDGIMTMMFTHKTQEAWETLTKALIVNGWIITAAFPVDSESSASLHQKDMAAAASSIFIACRKRSLEDKPAAIWKGFGNSGVLPKLRKAVRDSLKEFEPLHLNPVDEMVASYGSALKVLSENWPVMDGDQQVTPIAAMREASTVVAQYQLTRLTSGRLSVEDVNAEAGIALTLFGIYGMSIFSYDDALSLSRSLNISLVNKTAGYVVDNQSLGINDERTAKTSRNEEFEGYFAPVVRKTNKLRLAMPEERAKKRLEEPQTEWDVMQGLIMAYREGEAPLAHAYLEKHAQGHEDKVIGVLKVWADGCGSEELKKEAQRILFNLK</sequence>
<gene>
    <name evidence="1" type="ORF">BHW43_07960</name>
</gene>
<dbReference type="Gene3D" id="3.40.50.150">
    <property type="entry name" value="Vaccinia Virus protein VP39"/>
    <property type="match status" value="1"/>
</dbReference>
<dbReference type="AlphaFoldDB" id="A0A1Q6R3S5"/>
<evidence type="ECO:0008006" key="3">
    <source>
        <dbReference type="Google" id="ProtNLM"/>
    </source>
</evidence>
<dbReference type="EMBL" id="MNTG01000035">
    <property type="protein sequence ID" value="OLA37009.1"/>
    <property type="molecule type" value="Genomic_DNA"/>
</dbReference>
<organism evidence="1 2">
    <name type="scientific">Phascolarctobacterium succinatutens</name>
    <dbReference type="NCBI Taxonomy" id="626940"/>
    <lineage>
        <taxon>Bacteria</taxon>
        <taxon>Bacillati</taxon>
        <taxon>Bacillota</taxon>
        <taxon>Negativicutes</taxon>
        <taxon>Acidaminococcales</taxon>
        <taxon>Acidaminococcaceae</taxon>
        <taxon>Phascolarctobacterium</taxon>
    </lineage>
</organism>
<reference evidence="1 2" key="1">
    <citation type="journal article" date="2016" name="Nat. Biotechnol.">
        <title>Measurement of bacterial replication rates in microbial communities.</title>
        <authorList>
            <person name="Brown C.T."/>
            <person name="Olm M.R."/>
            <person name="Thomas B.C."/>
            <person name="Banfield J.F."/>
        </authorList>
    </citation>
    <scope>NUCLEOTIDE SEQUENCE [LARGE SCALE GENOMIC DNA]</scope>
    <source>
        <strain evidence="1">46_33</strain>
    </source>
</reference>
<name>A0A1Q6R3S5_9FIRM</name>
<dbReference type="SUPFAM" id="SSF53335">
    <property type="entry name" value="S-adenosyl-L-methionine-dependent methyltransferases"/>
    <property type="match status" value="2"/>
</dbReference>
<comment type="caution">
    <text evidence="1">The sequence shown here is derived from an EMBL/GenBank/DDBJ whole genome shotgun (WGS) entry which is preliminary data.</text>
</comment>
<proteinExistence type="predicted"/>
<protein>
    <recommendedName>
        <fullName evidence="3">DNA methylase</fullName>
    </recommendedName>
</protein>
<dbReference type="STRING" id="626940.BHW43_07960"/>
<dbReference type="Proteomes" id="UP000186777">
    <property type="component" value="Unassembled WGS sequence"/>
</dbReference>
<accession>A0A1Q6R3S5</accession>
<evidence type="ECO:0000313" key="1">
    <source>
        <dbReference type="EMBL" id="OLA37009.1"/>
    </source>
</evidence>
<dbReference type="InterPro" id="IPR029063">
    <property type="entry name" value="SAM-dependent_MTases_sf"/>
</dbReference>